<comment type="caution">
    <text evidence="1">The sequence shown here is derived from an EMBL/GenBank/DDBJ whole genome shotgun (WGS) entry which is preliminary data.</text>
</comment>
<sequence>MHPSKKVPPSCHTEINTVRLAKENDDHVLARICGIIASDEKRHEKAYYTSQYATVEAGEVGRADERGTTCARVCVWVSKHQGSIRKLQERSHEPAQKMKQHGAEFSWIFNKKVML</sequence>
<dbReference type="Proteomes" id="UP001055879">
    <property type="component" value="Linkage Group LG01"/>
</dbReference>
<accession>A0ACB9FGF6</accession>
<reference evidence="1 2" key="2">
    <citation type="journal article" date="2022" name="Mol. Ecol. Resour.">
        <title>The genomes of chicory, endive, great burdock and yacon provide insights into Asteraceae paleo-polyploidization history and plant inulin production.</title>
        <authorList>
            <person name="Fan W."/>
            <person name="Wang S."/>
            <person name="Wang H."/>
            <person name="Wang A."/>
            <person name="Jiang F."/>
            <person name="Liu H."/>
            <person name="Zhao H."/>
            <person name="Xu D."/>
            <person name="Zhang Y."/>
        </authorList>
    </citation>
    <scope>NUCLEOTIDE SEQUENCE [LARGE SCALE GENOMIC DNA]</scope>
    <source>
        <strain evidence="2">cv. Niubang</strain>
    </source>
</reference>
<evidence type="ECO:0000313" key="1">
    <source>
        <dbReference type="EMBL" id="KAI3770152.1"/>
    </source>
</evidence>
<name>A0ACB9FGF6_ARCLA</name>
<organism evidence="1 2">
    <name type="scientific">Arctium lappa</name>
    <name type="common">Greater burdock</name>
    <name type="synonym">Lappa major</name>
    <dbReference type="NCBI Taxonomy" id="4217"/>
    <lineage>
        <taxon>Eukaryota</taxon>
        <taxon>Viridiplantae</taxon>
        <taxon>Streptophyta</taxon>
        <taxon>Embryophyta</taxon>
        <taxon>Tracheophyta</taxon>
        <taxon>Spermatophyta</taxon>
        <taxon>Magnoliopsida</taxon>
        <taxon>eudicotyledons</taxon>
        <taxon>Gunneridae</taxon>
        <taxon>Pentapetalae</taxon>
        <taxon>asterids</taxon>
        <taxon>campanulids</taxon>
        <taxon>Asterales</taxon>
        <taxon>Asteraceae</taxon>
        <taxon>Carduoideae</taxon>
        <taxon>Cardueae</taxon>
        <taxon>Arctiinae</taxon>
        <taxon>Arctium</taxon>
    </lineage>
</organism>
<reference evidence="2" key="1">
    <citation type="journal article" date="2022" name="Mol. Ecol. Resour.">
        <title>The genomes of chicory, endive, great burdock and yacon provide insights into Asteraceae palaeo-polyploidization history and plant inulin production.</title>
        <authorList>
            <person name="Fan W."/>
            <person name="Wang S."/>
            <person name="Wang H."/>
            <person name="Wang A."/>
            <person name="Jiang F."/>
            <person name="Liu H."/>
            <person name="Zhao H."/>
            <person name="Xu D."/>
            <person name="Zhang Y."/>
        </authorList>
    </citation>
    <scope>NUCLEOTIDE SEQUENCE [LARGE SCALE GENOMIC DNA]</scope>
    <source>
        <strain evidence="2">cv. Niubang</strain>
    </source>
</reference>
<proteinExistence type="predicted"/>
<keyword evidence="2" id="KW-1185">Reference proteome</keyword>
<gene>
    <name evidence="1" type="ORF">L6452_01275</name>
</gene>
<evidence type="ECO:0000313" key="2">
    <source>
        <dbReference type="Proteomes" id="UP001055879"/>
    </source>
</evidence>
<dbReference type="EMBL" id="CM042047">
    <property type="protein sequence ID" value="KAI3770152.1"/>
    <property type="molecule type" value="Genomic_DNA"/>
</dbReference>
<protein>
    <submittedName>
        <fullName evidence="1">Uncharacterized protein</fullName>
    </submittedName>
</protein>